<reference evidence="1" key="2">
    <citation type="submission" date="2022-01" db="EMBL/GenBank/DDBJ databases">
        <authorList>
            <person name="Yamashiro T."/>
            <person name="Shiraishi A."/>
            <person name="Satake H."/>
            <person name="Nakayama K."/>
        </authorList>
    </citation>
    <scope>NUCLEOTIDE SEQUENCE</scope>
</reference>
<evidence type="ECO:0000313" key="1">
    <source>
        <dbReference type="EMBL" id="GJT06332.1"/>
    </source>
</evidence>
<gene>
    <name evidence="1" type="ORF">Tco_0840794</name>
</gene>
<comment type="caution">
    <text evidence="1">The sequence shown here is derived from an EMBL/GenBank/DDBJ whole genome shotgun (WGS) entry which is preliminary data.</text>
</comment>
<name>A0ABQ5AX05_9ASTR</name>
<keyword evidence="2" id="KW-1185">Reference proteome</keyword>
<reference evidence="1" key="1">
    <citation type="journal article" date="2022" name="Int. J. Mol. Sci.">
        <title>Draft Genome of Tanacetum Coccineum: Genomic Comparison of Closely Related Tanacetum-Family Plants.</title>
        <authorList>
            <person name="Yamashiro T."/>
            <person name="Shiraishi A."/>
            <person name="Nakayama K."/>
            <person name="Satake H."/>
        </authorList>
    </citation>
    <scope>NUCLEOTIDE SEQUENCE</scope>
</reference>
<evidence type="ECO:0000313" key="2">
    <source>
        <dbReference type="Proteomes" id="UP001151760"/>
    </source>
</evidence>
<sequence length="100" mass="11837">MRMIKLKEGKTDKNTCNNDKNLSEIQLEHEREDELVVVVHELDALGGGEIRLEEESWRKWRCWSHFGKKFGWWFKQDIDGENEDDNEIVGDGDEKGCWVK</sequence>
<organism evidence="1 2">
    <name type="scientific">Tanacetum coccineum</name>
    <dbReference type="NCBI Taxonomy" id="301880"/>
    <lineage>
        <taxon>Eukaryota</taxon>
        <taxon>Viridiplantae</taxon>
        <taxon>Streptophyta</taxon>
        <taxon>Embryophyta</taxon>
        <taxon>Tracheophyta</taxon>
        <taxon>Spermatophyta</taxon>
        <taxon>Magnoliopsida</taxon>
        <taxon>eudicotyledons</taxon>
        <taxon>Gunneridae</taxon>
        <taxon>Pentapetalae</taxon>
        <taxon>asterids</taxon>
        <taxon>campanulids</taxon>
        <taxon>Asterales</taxon>
        <taxon>Asteraceae</taxon>
        <taxon>Asteroideae</taxon>
        <taxon>Anthemideae</taxon>
        <taxon>Anthemidinae</taxon>
        <taxon>Tanacetum</taxon>
    </lineage>
</organism>
<protein>
    <submittedName>
        <fullName evidence="1">Uncharacterized protein</fullName>
    </submittedName>
</protein>
<proteinExistence type="predicted"/>
<dbReference type="Proteomes" id="UP001151760">
    <property type="component" value="Unassembled WGS sequence"/>
</dbReference>
<dbReference type="EMBL" id="BQNB010012660">
    <property type="protein sequence ID" value="GJT06332.1"/>
    <property type="molecule type" value="Genomic_DNA"/>
</dbReference>
<accession>A0ABQ5AX05</accession>